<gene>
    <name evidence="7" type="ORF">K529_019890</name>
</gene>
<dbReference type="InterPro" id="IPR005669">
    <property type="entry name" value="Thiosulph/SO4-bd"/>
</dbReference>
<organism evidence="7 8">
    <name type="scientific">Tritonibacter mobilis F1926</name>
    <dbReference type="NCBI Taxonomy" id="1265309"/>
    <lineage>
        <taxon>Bacteria</taxon>
        <taxon>Pseudomonadati</taxon>
        <taxon>Pseudomonadota</taxon>
        <taxon>Alphaproteobacteria</taxon>
        <taxon>Rhodobacterales</taxon>
        <taxon>Paracoccaceae</taxon>
        <taxon>Tritonibacter</taxon>
    </lineage>
</organism>
<comment type="similarity">
    <text evidence="2">Belongs to the prokaryotic sulfate-binding protein family.</text>
</comment>
<dbReference type="GO" id="GO:1901681">
    <property type="term" value="F:sulfur compound binding"/>
    <property type="evidence" value="ECO:0007669"/>
    <property type="project" value="InterPro"/>
</dbReference>
<dbReference type="PANTHER" id="PTHR30368:SF1">
    <property type="entry name" value="THIOSULFATE-BINDING PROTEIN"/>
    <property type="match status" value="1"/>
</dbReference>
<evidence type="ECO:0000256" key="4">
    <source>
        <dbReference type="ARBA" id="ARBA00022729"/>
    </source>
</evidence>
<feature type="chain" id="PRO_5008518518" evidence="6">
    <location>
        <begin position="36"/>
        <end position="345"/>
    </location>
</feature>
<dbReference type="Proteomes" id="UP000013243">
    <property type="component" value="Plasmid unnamed1"/>
</dbReference>
<dbReference type="NCBIfam" id="TIGR00971">
    <property type="entry name" value="3a0106s03"/>
    <property type="match status" value="1"/>
</dbReference>
<feature type="signal peptide" evidence="6">
    <location>
        <begin position="1"/>
        <end position="35"/>
    </location>
</feature>
<dbReference type="KEGG" id="rmb:K529_019890"/>
<keyword evidence="3" id="KW-0813">Transport</keyword>
<dbReference type="PANTHER" id="PTHR30368">
    <property type="entry name" value="SULFATE-BINDING PROTEIN"/>
    <property type="match status" value="1"/>
</dbReference>
<dbReference type="NCBIfam" id="NF008022">
    <property type="entry name" value="PRK10752.1"/>
    <property type="match status" value="1"/>
</dbReference>
<evidence type="ECO:0000313" key="8">
    <source>
        <dbReference type="Proteomes" id="UP000013243"/>
    </source>
</evidence>
<dbReference type="RefSeq" id="WP_005629282.1">
    <property type="nucleotide sequence ID" value="NZ_CP015231.1"/>
</dbReference>
<evidence type="ECO:0000256" key="6">
    <source>
        <dbReference type="SAM" id="SignalP"/>
    </source>
</evidence>
<keyword evidence="4 6" id="KW-0732">Signal</keyword>
<reference evidence="7 8" key="1">
    <citation type="journal article" date="2016" name="ISME J.">
        <title>Global occurrence and heterogeneity of the Roseobacter-clade species Ruegeria mobilis.</title>
        <authorList>
            <person name="Sonnenschein E."/>
            <person name="Gram L."/>
        </authorList>
    </citation>
    <scope>NUCLEOTIDE SEQUENCE [LARGE SCALE GENOMIC DNA]</scope>
    <source>
        <strain evidence="7 8">F1926</strain>
        <plasmid evidence="7 8">unnamed1</plasmid>
    </source>
</reference>
<evidence type="ECO:0000256" key="5">
    <source>
        <dbReference type="ARBA" id="ARBA00022764"/>
    </source>
</evidence>
<dbReference type="Gene3D" id="3.40.190.10">
    <property type="entry name" value="Periplasmic binding protein-like II"/>
    <property type="match status" value="2"/>
</dbReference>
<dbReference type="GO" id="GO:0042597">
    <property type="term" value="C:periplasmic space"/>
    <property type="evidence" value="ECO:0007669"/>
    <property type="project" value="UniProtKB-SubCell"/>
</dbReference>
<evidence type="ECO:0000313" key="7">
    <source>
        <dbReference type="EMBL" id="ANP43019.1"/>
    </source>
</evidence>
<dbReference type="OrthoDB" id="9802127at2"/>
<dbReference type="NCBIfam" id="NF008106">
    <property type="entry name" value="PRK10852.1"/>
    <property type="match status" value="1"/>
</dbReference>
<keyword evidence="5" id="KW-0574">Periplasm</keyword>
<dbReference type="EMBL" id="CP015231">
    <property type="protein sequence ID" value="ANP43019.1"/>
    <property type="molecule type" value="Genomic_DNA"/>
</dbReference>
<dbReference type="GeneID" id="28252146"/>
<comment type="subcellular location">
    <subcellularLocation>
        <location evidence="1">Periplasm</location>
    </subcellularLocation>
</comment>
<name>A0A1B1A8W9_9RHOB</name>
<dbReference type="SUPFAM" id="SSF53850">
    <property type="entry name" value="Periplasmic binding protein-like II"/>
    <property type="match status" value="1"/>
</dbReference>
<accession>A0A1B1A8W9</accession>
<protein>
    <submittedName>
        <fullName evidence="7">Thiosulfate transporter subunit</fullName>
    </submittedName>
</protein>
<proteinExistence type="inferred from homology"/>
<dbReference type="GO" id="GO:0140104">
    <property type="term" value="F:molecular carrier activity"/>
    <property type="evidence" value="ECO:0007669"/>
    <property type="project" value="InterPro"/>
</dbReference>
<dbReference type="AlphaFoldDB" id="A0A1B1A8W9"/>
<evidence type="ECO:0000256" key="2">
    <source>
        <dbReference type="ARBA" id="ARBA00006099"/>
    </source>
</evidence>
<sequence length="345" mass="37587">MSFTSTAFLRSSRILFRSFGAAAIAFAGLTSPAHAEEQEILNVSYDIARELYAALNPVFAEHWQAEAGDTLTIKQSHAGSSKQARAILQGLQADLVTFNQVLDVQILADKGFVAEDWQQKLPNNASPYYSLPAFLVRGGNPKGIEDWDDLTRDDVEIVFPNPKTSGNARYTYLAAYAYALEKFGGDDAAAQEFVGKILSNVVVFDTGGRGATTSFVERELGDVLITFEAEVENIRASEDEGAFDRVVPAISLLAEFPVALVDKVADARGSRAVGEAYLDFLYSKEAQEIIAGFNNRVHHPEVVAATADKFPEVRLITVEEVFGSWAEAQETHFGDGGTLDQVFSN</sequence>
<keyword evidence="7" id="KW-0614">Plasmid</keyword>
<dbReference type="CDD" id="cd01005">
    <property type="entry name" value="PBP2_CysP"/>
    <property type="match status" value="1"/>
</dbReference>
<dbReference type="GO" id="GO:1902358">
    <property type="term" value="P:sulfate transmembrane transport"/>
    <property type="evidence" value="ECO:0007669"/>
    <property type="project" value="InterPro"/>
</dbReference>
<dbReference type="Pfam" id="PF13531">
    <property type="entry name" value="SBP_bac_11"/>
    <property type="match status" value="1"/>
</dbReference>
<geneLocation type="plasmid" evidence="7 8">
    <name>unnamed1</name>
</geneLocation>
<evidence type="ECO:0000256" key="3">
    <source>
        <dbReference type="ARBA" id="ARBA00022448"/>
    </source>
</evidence>
<dbReference type="InterPro" id="IPR034408">
    <property type="entry name" value="Sulphate/thiosulphate_BS"/>
</dbReference>
<evidence type="ECO:0000256" key="1">
    <source>
        <dbReference type="ARBA" id="ARBA00004418"/>
    </source>
</evidence>
<dbReference type="PROSITE" id="PS00757">
    <property type="entry name" value="PROK_SULFATE_BIND_2"/>
    <property type="match status" value="1"/>
</dbReference>